<gene>
    <name evidence="3 5" type="ORF">BDZ99DRAFT_199671</name>
</gene>
<evidence type="ECO:0000313" key="5">
    <source>
        <dbReference type="RefSeq" id="XP_033569743.1"/>
    </source>
</evidence>
<keyword evidence="2" id="KW-1133">Transmembrane helix</keyword>
<dbReference type="Proteomes" id="UP000504636">
    <property type="component" value="Unplaced"/>
</dbReference>
<feature type="compositionally biased region" description="Basic residues" evidence="1">
    <location>
        <begin position="100"/>
        <end position="113"/>
    </location>
</feature>
<feature type="transmembrane region" description="Helical" evidence="2">
    <location>
        <begin position="12"/>
        <end position="30"/>
    </location>
</feature>
<evidence type="ECO:0000313" key="3">
    <source>
        <dbReference type="EMBL" id="KAF2802779.1"/>
    </source>
</evidence>
<keyword evidence="4" id="KW-1185">Reference proteome</keyword>
<dbReference type="EMBL" id="MU003721">
    <property type="protein sequence ID" value="KAF2802779.1"/>
    <property type="molecule type" value="Genomic_DNA"/>
</dbReference>
<reference evidence="5" key="2">
    <citation type="submission" date="2020-04" db="EMBL/GenBank/DDBJ databases">
        <authorList>
            <consortium name="NCBI Genome Project"/>
        </authorList>
    </citation>
    <scope>NUCLEOTIDE SEQUENCE</scope>
    <source>
        <strain evidence="5">CBS 304.34</strain>
    </source>
</reference>
<sequence>MHTSFSEQAAEFTSFPHLLLLLIVTSIVAVSRLPTTSNTPQSGPSLLYGGRPHTGVCKIKQNRHASGRPREPGGPEGQRVPEKITPTGGVLKDHQTSRQRGSKTHKKHGRHDH</sequence>
<dbReference type="RefSeq" id="XP_033569743.1">
    <property type="nucleotide sequence ID" value="XM_033713231.1"/>
</dbReference>
<organism evidence="3">
    <name type="scientific">Mytilinidion resinicola</name>
    <dbReference type="NCBI Taxonomy" id="574789"/>
    <lineage>
        <taxon>Eukaryota</taxon>
        <taxon>Fungi</taxon>
        <taxon>Dikarya</taxon>
        <taxon>Ascomycota</taxon>
        <taxon>Pezizomycotina</taxon>
        <taxon>Dothideomycetes</taxon>
        <taxon>Pleosporomycetidae</taxon>
        <taxon>Mytilinidiales</taxon>
        <taxon>Mytilinidiaceae</taxon>
        <taxon>Mytilinidion</taxon>
    </lineage>
</organism>
<evidence type="ECO:0000313" key="4">
    <source>
        <dbReference type="Proteomes" id="UP000504636"/>
    </source>
</evidence>
<feature type="region of interest" description="Disordered" evidence="1">
    <location>
        <begin position="34"/>
        <end position="113"/>
    </location>
</feature>
<dbReference type="AlphaFoldDB" id="A0A6A6Y2B4"/>
<reference evidence="5" key="3">
    <citation type="submission" date="2025-04" db="UniProtKB">
        <authorList>
            <consortium name="RefSeq"/>
        </authorList>
    </citation>
    <scope>IDENTIFICATION</scope>
    <source>
        <strain evidence="5">CBS 304.34</strain>
    </source>
</reference>
<name>A0A6A6Y2B4_9PEZI</name>
<proteinExistence type="predicted"/>
<accession>A0A6A6Y2B4</accession>
<keyword evidence="2" id="KW-0472">Membrane</keyword>
<feature type="compositionally biased region" description="Polar residues" evidence="1">
    <location>
        <begin position="34"/>
        <end position="44"/>
    </location>
</feature>
<evidence type="ECO:0000256" key="2">
    <source>
        <dbReference type="SAM" id="Phobius"/>
    </source>
</evidence>
<reference evidence="3 5" key="1">
    <citation type="journal article" date="2020" name="Stud. Mycol.">
        <title>101 Dothideomycetes genomes: a test case for predicting lifestyles and emergence of pathogens.</title>
        <authorList>
            <person name="Haridas S."/>
            <person name="Albert R."/>
            <person name="Binder M."/>
            <person name="Bloem J."/>
            <person name="Labutti K."/>
            <person name="Salamov A."/>
            <person name="Andreopoulos B."/>
            <person name="Baker S."/>
            <person name="Barry K."/>
            <person name="Bills G."/>
            <person name="Bluhm B."/>
            <person name="Cannon C."/>
            <person name="Castanera R."/>
            <person name="Culley D."/>
            <person name="Daum C."/>
            <person name="Ezra D."/>
            <person name="Gonzalez J."/>
            <person name="Henrissat B."/>
            <person name="Kuo A."/>
            <person name="Liang C."/>
            <person name="Lipzen A."/>
            <person name="Lutzoni F."/>
            <person name="Magnuson J."/>
            <person name="Mondo S."/>
            <person name="Nolan M."/>
            <person name="Ohm R."/>
            <person name="Pangilinan J."/>
            <person name="Park H.-J."/>
            <person name="Ramirez L."/>
            <person name="Alfaro M."/>
            <person name="Sun H."/>
            <person name="Tritt A."/>
            <person name="Yoshinaga Y."/>
            <person name="Zwiers L.-H."/>
            <person name="Turgeon B."/>
            <person name="Goodwin S."/>
            <person name="Spatafora J."/>
            <person name="Crous P."/>
            <person name="Grigoriev I."/>
        </authorList>
    </citation>
    <scope>NUCLEOTIDE SEQUENCE</scope>
    <source>
        <strain evidence="3 5">CBS 304.34</strain>
    </source>
</reference>
<dbReference type="GeneID" id="54454124"/>
<evidence type="ECO:0000256" key="1">
    <source>
        <dbReference type="SAM" id="MobiDB-lite"/>
    </source>
</evidence>
<keyword evidence="2" id="KW-0812">Transmembrane</keyword>
<protein>
    <submittedName>
        <fullName evidence="3 5">Uncharacterized protein</fullName>
    </submittedName>
</protein>